<evidence type="ECO:0000313" key="2">
    <source>
        <dbReference type="EMBL" id="POS64726.1"/>
    </source>
</evidence>
<keyword evidence="1" id="KW-0732">Signal</keyword>
<organism evidence="2 3">
    <name type="scientific">Parasaccharibacter apium</name>
    <dbReference type="NCBI Taxonomy" id="1510841"/>
    <lineage>
        <taxon>Bacteria</taxon>
        <taxon>Pseudomonadati</taxon>
        <taxon>Pseudomonadota</taxon>
        <taxon>Alphaproteobacteria</taxon>
        <taxon>Acetobacterales</taxon>
        <taxon>Acetobacteraceae</taxon>
        <taxon>Parasaccharibacter</taxon>
    </lineage>
</organism>
<evidence type="ECO:0008006" key="4">
    <source>
        <dbReference type="Google" id="ProtNLM"/>
    </source>
</evidence>
<dbReference type="InterPro" id="IPR010642">
    <property type="entry name" value="Invasion_prot_B"/>
</dbReference>
<accession>A0ABX4ZQ39</accession>
<sequence>MTVEGERKMFRRPHAVMVMTLGLLSAVPASAAGPKDGRVAAVEAVTEKGGGLPEIMAAEHPGVTARSAFAGPWRYGCAYPAKGSRQGTQFCTIQLERMTGTTMDSGFFLLAHATPDLIRKPLAQQPWQISLNLPTRLPFDMKATLQLSVDNGQAVPLPLQSCDETGCMAQQELPVSAVQALSSGKTAQLTAKTKTGETWAYEFPLSDIQTGMQQIAGWLERGELNP</sequence>
<protein>
    <recommendedName>
        <fullName evidence="4">Invasion associated locus B family protein</fullName>
    </recommendedName>
</protein>
<proteinExistence type="predicted"/>
<dbReference type="Pfam" id="PF06776">
    <property type="entry name" value="IalB"/>
    <property type="match status" value="1"/>
</dbReference>
<dbReference type="EMBL" id="LMYI01000002">
    <property type="protein sequence ID" value="POS64726.1"/>
    <property type="molecule type" value="Genomic_DNA"/>
</dbReference>
<gene>
    <name evidence="2" type="ORF">ASQ42_01010</name>
</gene>
<reference evidence="2 3" key="1">
    <citation type="submission" date="2018-02" db="EMBL/GenBank/DDBJ databases">
        <title>Draft genome sequences of four Parasaccharibacter apium strains isolated from honey bees.</title>
        <authorList>
            <person name="Corby-Harris V.L."/>
            <person name="Anderson K.E."/>
        </authorList>
    </citation>
    <scope>NUCLEOTIDE SEQUENCE [LARGE SCALE GENOMIC DNA]</scope>
    <source>
        <strain evidence="2 3">B8</strain>
    </source>
</reference>
<keyword evidence="3" id="KW-1185">Reference proteome</keyword>
<name>A0ABX4ZQ39_9PROT</name>
<evidence type="ECO:0000313" key="3">
    <source>
        <dbReference type="Proteomes" id="UP000237218"/>
    </source>
</evidence>
<dbReference type="Gene3D" id="2.60.40.1880">
    <property type="entry name" value="Invasion associated locus B (IalB) protein"/>
    <property type="match status" value="1"/>
</dbReference>
<dbReference type="Proteomes" id="UP000237218">
    <property type="component" value="Unassembled WGS sequence"/>
</dbReference>
<feature type="signal peptide" evidence="1">
    <location>
        <begin position="1"/>
        <end position="31"/>
    </location>
</feature>
<evidence type="ECO:0000256" key="1">
    <source>
        <dbReference type="SAM" id="SignalP"/>
    </source>
</evidence>
<dbReference type="InterPro" id="IPR038696">
    <property type="entry name" value="IalB_sf"/>
</dbReference>
<comment type="caution">
    <text evidence="2">The sequence shown here is derived from an EMBL/GenBank/DDBJ whole genome shotgun (WGS) entry which is preliminary data.</text>
</comment>
<feature type="chain" id="PRO_5046955354" description="Invasion associated locus B family protein" evidence="1">
    <location>
        <begin position="32"/>
        <end position="226"/>
    </location>
</feature>